<dbReference type="EMBL" id="PIPJ01000016">
    <property type="protein sequence ID" value="RUO18103.1"/>
    <property type="molecule type" value="Genomic_DNA"/>
</dbReference>
<protein>
    <submittedName>
        <fullName evidence="1">Uncharacterized protein</fullName>
    </submittedName>
</protein>
<reference evidence="2" key="1">
    <citation type="journal article" date="2018" name="Front. Microbiol.">
        <title>Genome-Based Analysis Reveals the Taxonomy and Diversity of the Family Idiomarinaceae.</title>
        <authorList>
            <person name="Liu Y."/>
            <person name="Lai Q."/>
            <person name="Shao Z."/>
        </authorList>
    </citation>
    <scope>NUCLEOTIDE SEQUENCE [LARGE SCALE GENOMIC DNA]</scope>
    <source>
        <strain evidence="2">GBPy7</strain>
    </source>
</reference>
<gene>
    <name evidence="1" type="ORF">CWE08_11935</name>
</gene>
<sequence length="59" mass="6492">MSMAVGNINLLSVAFRATEPLARKESARPTATDKDFLAVQIVSQFNYVQGKGISDDKQY</sequence>
<proteinExistence type="predicted"/>
<evidence type="ECO:0000313" key="2">
    <source>
        <dbReference type="Proteomes" id="UP000288395"/>
    </source>
</evidence>
<accession>A0A432VPN4</accession>
<evidence type="ECO:0000313" key="1">
    <source>
        <dbReference type="EMBL" id="RUO18103.1"/>
    </source>
</evidence>
<dbReference type="RefSeq" id="WP_126768488.1">
    <property type="nucleotide sequence ID" value="NZ_PIPJ01000016.1"/>
</dbReference>
<dbReference type="AlphaFoldDB" id="A0A432VPN4"/>
<keyword evidence="2" id="KW-1185">Reference proteome</keyword>
<organism evidence="1 2">
    <name type="scientific">Aliidiomarina iranensis</name>
    <dbReference type="NCBI Taxonomy" id="1434071"/>
    <lineage>
        <taxon>Bacteria</taxon>
        <taxon>Pseudomonadati</taxon>
        <taxon>Pseudomonadota</taxon>
        <taxon>Gammaproteobacteria</taxon>
        <taxon>Alteromonadales</taxon>
        <taxon>Idiomarinaceae</taxon>
        <taxon>Aliidiomarina</taxon>
    </lineage>
</organism>
<name>A0A432VPN4_9GAMM</name>
<comment type="caution">
    <text evidence="1">The sequence shown here is derived from an EMBL/GenBank/DDBJ whole genome shotgun (WGS) entry which is preliminary data.</text>
</comment>
<dbReference type="Proteomes" id="UP000288395">
    <property type="component" value="Unassembled WGS sequence"/>
</dbReference>